<dbReference type="EMBL" id="JADEYP010000019">
    <property type="protein sequence ID" value="MCA5005677.1"/>
    <property type="molecule type" value="Genomic_DNA"/>
</dbReference>
<dbReference type="InterPro" id="IPR012910">
    <property type="entry name" value="Plug_dom"/>
</dbReference>
<keyword evidence="10" id="KW-1185">Reference proteome</keyword>
<dbReference type="SUPFAM" id="SSF56935">
    <property type="entry name" value="Porins"/>
    <property type="match status" value="1"/>
</dbReference>
<evidence type="ECO:0000256" key="1">
    <source>
        <dbReference type="ARBA" id="ARBA00004571"/>
    </source>
</evidence>
<keyword evidence="2 7" id="KW-0813">Transport</keyword>
<dbReference type="InterPro" id="IPR039426">
    <property type="entry name" value="TonB-dep_rcpt-like"/>
</dbReference>
<keyword evidence="3 7" id="KW-1134">Transmembrane beta strand</keyword>
<dbReference type="PROSITE" id="PS52016">
    <property type="entry name" value="TONB_DEPENDENT_REC_3"/>
    <property type="match status" value="1"/>
</dbReference>
<accession>A0ABS7Z6A2</accession>
<dbReference type="RefSeq" id="WP_225553635.1">
    <property type="nucleotide sequence ID" value="NZ_JADEYP010000019.1"/>
</dbReference>
<organism evidence="9 10">
    <name type="scientific">Sphingobacterium bovistauri</name>
    <dbReference type="NCBI Taxonomy" id="2781959"/>
    <lineage>
        <taxon>Bacteria</taxon>
        <taxon>Pseudomonadati</taxon>
        <taxon>Bacteroidota</taxon>
        <taxon>Sphingobacteriia</taxon>
        <taxon>Sphingobacteriales</taxon>
        <taxon>Sphingobacteriaceae</taxon>
        <taxon>Sphingobacterium</taxon>
    </lineage>
</organism>
<keyword evidence="5 7" id="KW-0472">Membrane</keyword>
<comment type="subcellular location">
    <subcellularLocation>
        <location evidence="1 7">Cell outer membrane</location>
        <topology evidence="1 7">Multi-pass membrane protein</topology>
    </subcellularLocation>
</comment>
<sequence>MRKYYYLISFILLFSLNVKAQITLKGKIINRSGLGIEGTTISDIGKSIQVLSNKEGEFLINSDSYPVNLVIYKLGFKKIEKSYTNSDKILITLEEEFQEIEEVKISTGYQEIPKERITGSFEVIDEKQLGLRIGKSVLEKLDGHASGLQFDNRRGGSEINIRGINTLSNAMMDVLIILDNFPYSGDINDINPNDIASVTLLKDAAASSIWGARAGNGVLVITTKKAQASESLSIEMNKNFSLADKIDLYYNPIMTSSDFIDVEKFLFEKGHYKAAYNGNFRTKNTTVFSPVVELLYQHQRGLIEKDALDKEIDRYRSIDYRTQLLDHFYQYPTLDQSYFSIKGGNKLLQSRMSIGFDKEKGNSIGEKNQKLTLRNTTSMDLGSKIRLEGTISYANNRGGSFTNAMSNAYVVGGGKTNLYPYAEFIDGNGNHLSIPNGYNLQYVENIDNQNLLDWRYIPIEDLGKSNYINEQNYLQTQVQLGYRPIEKLAFQLIYNYENSPSSNSLIHAQDSYYSRNLINRFSQVTQDGIKYIVPLGSIKNSDYSQMKSYNFRAQSNYQNVWNDKHDLSLLLGYEMSNKQNYRDGYWVYGLDEDLLTYQTVDPINSYPIYDGLAGNSLIPNASKLNFSSSTRRFVSMYFNAGYSYKGKYNFNASARNDASNLFGVQTNDKWNALWSFGVGWSLHKESFLSNHNWINLLKLRATHGHSGNSGGEANTLPLIMYTNPSSVSLTRLPRAMLSALSNPDLKWENVQTTNLGIDLGVLNDKVNITLDYYFKKSTDLLSDDQLDITSGFNSITRNVATVLGKGFDLKISTQYDLGNVKSSSKLIFSFNQSIVDEFYGTNFRGSNYAENTGRSLNPVLNKNLYPVYSFRYAGLDPLNGDPQGYLNNEISKSYNLLLADSIQNLHYHGSGLPPYYGSIIQSFRWKNLSVSMLFAFKFGHFFQKSTIRYNNLYNSWATHGDYTMRWKNPGDELLTTVPSMTHPGNANRDRFYAAAAPNIIKGDLFRFKDVSVDYSFKIKNDKKLLDGTFFIKVNNVGLLWTQNKENIDTDFYGMPWATRYSLGVNFKL</sequence>
<evidence type="ECO:0000256" key="4">
    <source>
        <dbReference type="ARBA" id="ARBA00022692"/>
    </source>
</evidence>
<evidence type="ECO:0000256" key="7">
    <source>
        <dbReference type="PROSITE-ProRule" id="PRU01360"/>
    </source>
</evidence>
<protein>
    <submittedName>
        <fullName evidence="9">SusC/RagA family TonB-linked outer membrane protein</fullName>
    </submittedName>
</protein>
<feature type="domain" description="TonB-dependent receptor plug" evidence="8">
    <location>
        <begin position="114"/>
        <end position="218"/>
    </location>
</feature>
<dbReference type="Gene3D" id="2.170.130.10">
    <property type="entry name" value="TonB-dependent receptor, plug domain"/>
    <property type="match status" value="1"/>
</dbReference>
<comment type="caution">
    <text evidence="9">The sequence shown here is derived from an EMBL/GenBank/DDBJ whole genome shotgun (WGS) entry which is preliminary data.</text>
</comment>
<evidence type="ECO:0000256" key="2">
    <source>
        <dbReference type="ARBA" id="ARBA00022448"/>
    </source>
</evidence>
<dbReference type="Proteomes" id="UP001165302">
    <property type="component" value="Unassembled WGS sequence"/>
</dbReference>
<dbReference type="Gene3D" id="2.40.170.20">
    <property type="entry name" value="TonB-dependent receptor, beta-barrel domain"/>
    <property type="match status" value="1"/>
</dbReference>
<dbReference type="InterPro" id="IPR037066">
    <property type="entry name" value="Plug_dom_sf"/>
</dbReference>
<evidence type="ECO:0000259" key="8">
    <source>
        <dbReference type="Pfam" id="PF07715"/>
    </source>
</evidence>
<evidence type="ECO:0000313" key="9">
    <source>
        <dbReference type="EMBL" id="MCA5005677.1"/>
    </source>
</evidence>
<keyword evidence="6 7" id="KW-0998">Cell outer membrane</keyword>
<dbReference type="InterPro" id="IPR023996">
    <property type="entry name" value="TonB-dep_OMP_SusC/RagA"/>
</dbReference>
<evidence type="ECO:0000256" key="3">
    <source>
        <dbReference type="ARBA" id="ARBA00022452"/>
    </source>
</evidence>
<name>A0ABS7Z6A2_9SPHI</name>
<comment type="similarity">
    <text evidence="7">Belongs to the TonB-dependent receptor family.</text>
</comment>
<gene>
    <name evidence="9" type="ORF">IPZ78_10985</name>
</gene>
<evidence type="ECO:0000256" key="6">
    <source>
        <dbReference type="ARBA" id="ARBA00023237"/>
    </source>
</evidence>
<dbReference type="NCBIfam" id="TIGR04057">
    <property type="entry name" value="SusC_RagA_signa"/>
    <property type="match status" value="1"/>
</dbReference>
<dbReference type="InterPro" id="IPR008969">
    <property type="entry name" value="CarboxyPept-like_regulatory"/>
</dbReference>
<dbReference type="InterPro" id="IPR023997">
    <property type="entry name" value="TonB-dep_OMP_SusC/RagA_CS"/>
</dbReference>
<dbReference type="SUPFAM" id="SSF49464">
    <property type="entry name" value="Carboxypeptidase regulatory domain-like"/>
    <property type="match status" value="1"/>
</dbReference>
<dbReference type="NCBIfam" id="TIGR04056">
    <property type="entry name" value="OMP_RagA_SusC"/>
    <property type="match status" value="1"/>
</dbReference>
<reference evidence="9" key="1">
    <citation type="submission" date="2020-10" db="EMBL/GenBank/DDBJ databases">
        <authorList>
            <person name="Lu T."/>
            <person name="Wang Q."/>
            <person name="Han X."/>
        </authorList>
    </citation>
    <scope>NUCLEOTIDE SEQUENCE</scope>
    <source>
        <strain evidence="9">WQ 366</strain>
    </source>
</reference>
<evidence type="ECO:0000313" key="10">
    <source>
        <dbReference type="Proteomes" id="UP001165302"/>
    </source>
</evidence>
<dbReference type="InterPro" id="IPR036942">
    <property type="entry name" value="Beta-barrel_TonB_sf"/>
</dbReference>
<proteinExistence type="inferred from homology"/>
<dbReference type="Pfam" id="PF07715">
    <property type="entry name" value="Plug"/>
    <property type="match status" value="1"/>
</dbReference>
<evidence type="ECO:0000256" key="5">
    <source>
        <dbReference type="ARBA" id="ARBA00023136"/>
    </source>
</evidence>
<keyword evidence="4 7" id="KW-0812">Transmembrane</keyword>